<feature type="compositionally biased region" description="Low complexity" evidence="1">
    <location>
        <begin position="1"/>
        <end position="16"/>
    </location>
</feature>
<name>A0ABP6EYX1_9ACTN</name>
<evidence type="ECO:0000256" key="1">
    <source>
        <dbReference type="SAM" id="MobiDB-lite"/>
    </source>
</evidence>
<feature type="compositionally biased region" description="Pro residues" evidence="1">
    <location>
        <begin position="512"/>
        <end position="523"/>
    </location>
</feature>
<comment type="caution">
    <text evidence="2">The sequence shown here is derived from an EMBL/GenBank/DDBJ whole genome shotgun (WGS) entry which is preliminary data.</text>
</comment>
<proteinExistence type="predicted"/>
<evidence type="ECO:0000313" key="3">
    <source>
        <dbReference type="Proteomes" id="UP001500994"/>
    </source>
</evidence>
<sequence>MSARTAAASTTAQQATGPVPSSELRPVGPHLVVAPDNAIQGPLAESLAALSTGARTLVVLTAARDAAAVLRRELAEVARIAKERGVTTLVLATPGLAAAGSGGPRPAELLADVLGLAVVAPDGVVSLLSDGRLKVVAGATGTPASWWRCAPAQPSTRLGDTWPEPQAVRQHLPPVGPAVVTEIANGYWITSAPSEQRPGALGDAWAGEGTVTVVVGSPESPTVRPEQLAEAVRPRTGQGSQVVLSAPWSAPAPLYDMAARLAEDLDEEVLVSLGLPMPTASGGQPAAFRSLGLQGGCAPVYLDADGCPTWEPYLTKLTAARDRRWIVPTSWRRPVPGATCVGPAVFEAFPGWELEAVPSGLWLRQEGAAEDGEPRFRAADPQLPLLMVGEKGRSLPTDIWENVGELLKRLPQHAEEPLGLMIRGTADTASRSASRLTVRAFDLVPVDPDTQPGEVARRSTPARARRQGQVATPAPTGPATVVAPPTGIVTTVPASHADADIPRPVADVSRPVGPPSADPPSSVPAPALEDAGAPSRRRDAGDATA</sequence>
<evidence type="ECO:0000313" key="2">
    <source>
        <dbReference type="EMBL" id="GAA2679969.1"/>
    </source>
</evidence>
<keyword evidence="3" id="KW-1185">Reference proteome</keyword>
<dbReference type="RefSeq" id="WP_344581860.1">
    <property type="nucleotide sequence ID" value="NZ_BAAARK010000025.1"/>
</dbReference>
<dbReference type="EMBL" id="BAAARK010000025">
    <property type="protein sequence ID" value="GAA2679969.1"/>
    <property type="molecule type" value="Genomic_DNA"/>
</dbReference>
<evidence type="ECO:0008006" key="4">
    <source>
        <dbReference type="Google" id="ProtNLM"/>
    </source>
</evidence>
<accession>A0ABP6EYX1</accession>
<feature type="compositionally biased region" description="Low complexity" evidence="1">
    <location>
        <begin position="470"/>
        <end position="487"/>
    </location>
</feature>
<dbReference type="Proteomes" id="UP001500994">
    <property type="component" value="Unassembled WGS sequence"/>
</dbReference>
<reference evidence="3" key="1">
    <citation type="journal article" date="2019" name="Int. J. Syst. Evol. Microbiol.">
        <title>The Global Catalogue of Microorganisms (GCM) 10K type strain sequencing project: providing services to taxonomists for standard genome sequencing and annotation.</title>
        <authorList>
            <consortium name="The Broad Institute Genomics Platform"/>
            <consortium name="The Broad Institute Genome Sequencing Center for Infectious Disease"/>
            <person name="Wu L."/>
            <person name="Ma J."/>
        </authorList>
    </citation>
    <scope>NUCLEOTIDE SEQUENCE [LARGE SCALE GENOMIC DNA]</scope>
    <source>
        <strain evidence="3">JCM 16374</strain>
    </source>
</reference>
<feature type="region of interest" description="Disordered" evidence="1">
    <location>
        <begin position="445"/>
        <end position="545"/>
    </location>
</feature>
<feature type="compositionally biased region" description="Basic and acidic residues" evidence="1">
    <location>
        <begin position="536"/>
        <end position="545"/>
    </location>
</feature>
<protein>
    <recommendedName>
        <fullName evidence="4">Basic proline-rich protein</fullName>
    </recommendedName>
</protein>
<organism evidence="2 3">
    <name type="scientific">Streptomyces lunalinharesii</name>
    <dbReference type="NCBI Taxonomy" id="333384"/>
    <lineage>
        <taxon>Bacteria</taxon>
        <taxon>Bacillati</taxon>
        <taxon>Actinomycetota</taxon>
        <taxon>Actinomycetes</taxon>
        <taxon>Kitasatosporales</taxon>
        <taxon>Streptomycetaceae</taxon>
        <taxon>Streptomyces</taxon>
    </lineage>
</organism>
<gene>
    <name evidence="2" type="ORF">GCM10009864_60370</name>
</gene>
<feature type="region of interest" description="Disordered" evidence="1">
    <location>
        <begin position="1"/>
        <end position="23"/>
    </location>
</feature>